<evidence type="ECO:0000259" key="8">
    <source>
        <dbReference type="Pfam" id="PF07715"/>
    </source>
</evidence>
<proteinExistence type="inferred from homology"/>
<dbReference type="Gene3D" id="2.170.130.10">
    <property type="entry name" value="TonB-dependent receptor, plug domain"/>
    <property type="match status" value="1"/>
</dbReference>
<dbReference type="PANTHER" id="PTHR40980">
    <property type="entry name" value="PLUG DOMAIN-CONTAINING PROTEIN"/>
    <property type="match status" value="1"/>
</dbReference>
<comment type="similarity">
    <text evidence="4">Belongs to the TonB-dependent receptor family.</text>
</comment>
<dbReference type="GO" id="GO:0009279">
    <property type="term" value="C:cell outer membrane"/>
    <property type="evidence" value="ECO:0007669"/>
    <property type="project" value="UniProtKB-SubCell"/>
</dbReference>
<evidence type="ECO:0000256" key="1">
    <source>
        <dbReference type="ARBA" id="ARBA00004442"/>
    </source>
</evidence>
<dbReference type="Pfam" id="PF07715">
    <property type="entry name" value="Plug"/>
    <property type="match status" value="1"/>
</dbReference>
<dbReference type="InterPro" id="IPR000531">
    <property type="entry name" value="Beta-barrel_TonB"/>
</dbReference>
<evidence type="ECO:0000256" key="6">
    <source>
        <dbReference type="SAM" id="SignalP"/>
    </source>
</evidence>
<gene>
    <name evidence="9" type="ordered locus">Saro_2438</name>
</gene>
<dbReference type="HOGENOM" id="CLU_006935_0_0_5"/>
<name>Q2G5J9_NOVAD</name>
<feature type="compositionally biased region" description="Low complexity" evidence="5">
    <location>
        <begin position="45"/>
        <end position="56"/>
    </location>
</feature>
<keyword evidence="3" id="KW-0998">Cell outer membrane</keyword>
<feature type="signal peptide" evidence="6">
    <location>
        <begin position="1"/>
        <end position="22"/>
    </location>
</feature>
<dbReference type="InterPro" id="IPR037066">
    <property type="entry name" value="Plug_dom_sf"/>
</dbReference>
<evidence type="ECO:0000313" key="10">
    <source>
        <dbReference type="Proteomes" id="UP000009134"/>
    </source>
</evidence>
<dbReference type="Gene3D" id="2.40.170.20">
    <property type="entry name" value="TonB-dependent receptor, beta-barrel domain"/>
    <property type="match status" value="1"/>
</dbReference>
<evidence type="ECO:0000313" key="9">
    <source>
        <dbReference type="EMBL" id="ABD26874.1"/>
    </source>
</evidence>
<evidence type="ECO:0000256" key="5">
    <source>
        <dbReference type="SAM" id="MobiDB-lite"/>
    </source>
</evidence>
<organism evidence="9 10">
    <name type="scientific">Novosphingobium aromaticivorans (strain ATCC 700278 / DSM 12444 / CCUG 56034 / CIP 105152 / NBRC 16084 / F199)</name>
    <dbReference type="NCBI Taxonomy" id="279238"/>
    <lineage>
        <taxon>Bacteria</taxon>
        <taxon>Pseudomonadati</taxon>
        <taxon>Pseudomonadota</taxon>
        <taxon>Alphaproteobacteria</taxon>
        <taxon>Sphingomonadales</taxon>
        <taxon>Sphingomonadaceae</taxon>
        <taxon>Novosphingobium</taxon>
    </lineage>
</organism>
<dbReference type="eggNOG" id="COG1629">
    <property type="taxonomic scope" value="Bacteria"/>
</dbReference>
<evidence type="ECO:0000256" key="3">
    <source>
        <dbReference type="ARBA" id="ARBA00023237"/>
    </source>
</evidence>
<comment type="subcellular location">
    <subcellularLocation>
        <location evidence="1 4">Cell outer membrane</location>
    </subcellularLocation>
</comment>
<keyword evidence="10" id="KW-1185">Reference proteome</keyword>
<feature type="domain" description="TonB-dependent receptor-like beta-barrel" evidence="7">
    <location>
        <begin position="397"/>
        <end position="857"/>
    </location>
</feature>
<dbReference type="eggNOG" id="COG4771">
    <property type="taxonomic scope" value="Bacteria"/>
</dbReference>
<keyword evidence="9" id="KW-0675">Receptor</keyword>
<dbReference type="AlphaFoldDB" id="Q2G5J9"/>
<reference evidence="10" key="1">
    <citation type="submission" date="2006-01" db="EMBL/GenBank/DDBJ databases">
        <title>Complete sequence of Novosphingobium aromaticivorans DSM 12444.</title>
        <authorList>
            <consortium name="US DOE Joint Genome Institute"/>
            <person name="Copeland A."/>
            <person name="Lucas S."/>
            <person name="Lapidus A."/>
            <person name="Barry K."/>
            <person name="Detter J.C."/>
            <person name="Glavina T."/>
            <person name="Hammon N."/>
            <person name="Israni S."/>
            <person name="Pitluck S."/>
            <person name="Chain P."/>
            <person name="Malfatti S."/>
            <person name="Shin M."/>
            <person name="Vergez L."/>
            <person name="Schmutz J."/>
            <person name="Larimer F."/>
            <person name="Land M."/>
            <person name="Kyrpides N."/>
            <person name="Ivanova N."/>
            <person name="Fredrickson J."/>
            <person name="Balkwill D."/>
            <person name="Romine M.F."/>
            <person name="Richardson P."/>
        </authorList>
    </citation>
    <scope>NUCLEOTIDE SEQUENCE [LARGE SCALE GENOMIC DNA]</scope>
    <source>
        <strain evidence="10">ATCC 700278 / DSM 12444 / CCUG 56034 / CIP 105152 / NBRC 16084 / F199</strain>
    </source>
</reference>
<dbReference type="InterPro" id="IPR012910">
    <property type="entry name" value="Plug_dom"/>
</dbReference>
<dbReference type="STRING" id="279238.Saro_2438"/>
<feature type="domain" description="TonB-dependent receptor plug" evidence="8">
    <location>
        <begin position="75"/>
        <end position="176"/>
    </location>
</feature>
<dbReference type="SUPFAM" id="SSF56935">
    <property type="entry name" value="Porins"/>
    <property type="match status" value="1"/>
</dbReference>
<dbReference type="RefSeq" id="WP_011446080.1">
    <property type="nucleotide sequence ID" value="NC_007794.1"/>
</dbReference>
<dbReference type="EMBL" id="CP000248">
    <property type="protein sequence ID" value="ABD26874.1"/>
    <property type="molecule type" value="Genomic_DNA"/>
</dbReference>
<feature type="region of interest" description="Disordered" evidence="5">
    <location>
        <begin position="26"/>
        <end position="60"/>
    </location>
</feature>
<dbReference type="Pfam" id="PF00593">
    <property type="entry name" value="TonB_dep_Rec_b-barrel"/>
    <property type="match status" value="1"/>
</dbReference>
<protein>
    <submittedName>
        <fullName evidence="9">TonB-dependent receptor</fullName>
    </submittedName>
</protein>
<dbReference type="Proteomes" id="UP000009134">
    <property type="component" value="Chromosome"/>
</dbReference>
<keyword evidence="2 4" id="KW-0472">Membrane</keyword>
<dbReference type="KEGG" id="nar:Saro_2438"/>
<dbReference type="PANTHER" id="PTHR40980:SF5">
    <property type="entry name" value="TONB-DEPENDENT RECEPTOR"/>
    <property type="match status" value="1"/>
</dbReference>
<evidence type="ECO:0000259" key="7">
    <source>
        <dbReference type="Pfam" id="PF00593"/>
    </source>
</evidence>
<evidence type="ECO:0000256" key="4">
    <source>
        <dbReference type="RuleBase" id="RU003357"/>
    </source>
</evidence>
<dbReference type="InterPro" id="IPR036942">
    <property type="entry name" value="Beta-barrel_TonB_sf"/>
</dbReference>
<keyword evidence="6" id="KW-0732">Signal</keyword>
<feature type="chain" id="PRO_5004208336" evidence="6">
    <location>
        <begin position="23"/>
        <end position="892"/>
    </location>
</feature>
<keyword evidence="4" id="KW-0798">TonB box</keyword>
<sequence length="892" mass="97472">MITPRLATLLLLSTALSMPALAQAQEATPSATAETVAPQDDTGTAADAAPQEQAPEISVPGGEIIVTGQRERNVQRAAAQVVSVLGTAEIARTGEGNIAGALGRVTGLSVVGNGYVYVRGLGDRYSLALLNGSPLPSPEPLKRVVPLDLFPSSIIASSLVQKSYSVNYPGEFGGGVVNLTTKAVPQDAFIQVGGGISADTETTNQLGYTYYGSSTDWTGFDNGQRDYTSALKSFLASGDRISGGTVDANALAQGIVNTRNGLIQKIPNMPPNWTASLSGGKSFDLGGATLGLIATAGYSNKWTSRDAINQISTSPDVGDLFSDYRRVTTDNRVVVNGMLGVGLEFGKNRIRWTNLYIRDTLKHTRLGLGRNVNSNAEADHQVQDTAWYERQLIDTQVVAELKPLDGLSVDLRGAYANSQREAPYELSFDYVRSNSSADPYGDYFVNRLNNGNGGDATVSFSDLNENLWSGGVDVGYKVIPTVKVTAGYAYGDTRRTSSRRDFQFQAPSDFPSGVGMFRPDYLLSDAVIKAYNIKLVETNEGVPAFLATLRNHAGYAKIEAELLSGLQLDAGVRYETAKLRVSPIQVFNTPGSNAAPTNLDNDYWLPAATLTWEVRDNMQVRLNASKTIARPQFRELVYQFYFDPDTNRTYRGNPNLKDSTLTNAEARFEWYFARDQRFSLSGFYKQIKNPIESFVAGEDFTTSFANAPKADLYGAEVELQKYFDLADWGGMFASRRFTSIVNYTYTKSKLRVKEGDTTSYYLAASSNALEYFRDGASLTGQSEHIANVQFGLEDTDKLSQQTLLLSYASKRVTSRGLVNTGQPDIYEDPGLRIDFVARQGFDLFGKELELKFEARNLTGRKHIEYQQVAGNRIDVNTYDVGRTFSLSASLKF</sequence>
<evidence type="ECO:0000256" key="2">
    <source>
        <dbReference type="ARBA" id="ARBA00023136"/>
    </source>
</evidence>
<accession>Q2G5J9</accession>